<keyword evidence="2" id="KW-0560">Oxidoreductase</keyword>
<reference evidence="2" key="1">
    <citation type="submission" date="2020-11" db="EMBL/GenBank/DDBJ databases">
        <title>Halonatronomonas betainensis gen. nov., sp. nov. a novel haloalkaliphilic representative of the family Halanaerobiacae capable of betaine degradation.</title>
        <authorList>
            <person name="Boltyanskaya Y."/>
            <person name="Kevbrin V."/>
            <person name="Detkova E."/>
            <person name="Grouzdev D.S."/>
            <person name="Koziaeva V."/>
            <person name="Zhilina T."/>
        </authorList>
    </citation>
    <scope>NUCLEOTIDE SEQUENCE</scope>
    <source>
        <strain evidence="2">Z-7014</strain>
    </source>
</reference>
<dbReference type="InterPro" id="IPR011008">
    <property type="entry name" value="Dimeric_a/b-barrel"/>
</dbReference>
<feature type="domain" description="ABM" evidence="1">
    <location>
        <begin position="2"/>
        <end position="91"/>
    </location>
</feature>
<proteinExistence type="predicted"/>
<dbReference type="AlphaFoldDB" id="A0A931F8M1"/>
<dbReference type="EMBL" id="JADPIE010000001">
    <property type="protein sequence ID" value="MBF8435524.1"/>
    <property type="molecule type" value="Genomic_DNA"/>
</dbReference>
<keyword evidence="3" id="KW-1185">Reference proteome</keyword>
<protein>
    <submittedName>
        <fullName evidence="2">Antibiotic biosynthesis monooxygenase</fullName>
    </submittedName>
</protein>
<name>A0A931F8M1_9FIRM</name>
<keyword evidence="2" id="KW-0503">Monooxygenase</keyword>
<accession>A0A931F8M1</accession>
<dbReference type="Proteomes" id="UP000621436">
    <property type="component" value="Unassembled WGS sequence"/>
</dbReference>
<evidence type="ECO:0000313" key="2">
    <source>
        <dbReference type="EMBL" id="MBF8435524.1"/>
    </source>
</evidence>
<gene>
    <name evidence="2" type="ORF">I0Q91_00400</name>
</gene>
<dbReference type="GO" id="GO:0004497">
    <property type="term" value="F:monooxygenase activity"/>
    <property type="evidence" value="ECO:0007669"/>
    <property type="project" value="UniProtKB-KW"/>
</dbReference>
<comment type="caution">
    <text evidence="2">The sequence shown here is derived from an EMBL/GenBank/DDBJ whole genome shotgun (WGS) entry which is preliminary data.</text>
</comment>
<organism evidence="2 3">
    <name type="scientific">Halonatronomonas betaini</name>
    <dbReference type="NCBI Taxonomy" id="2778430"/>
    <lineage>
        <taxon>Bacteria</taxon>
        <taxon>Bacillati</taxon>
        <taxon>Bacillota</taxon>
        <taxon>Clostridia</taxon>
        <taxon>Halanaerobiales</taxon>
        <taxon>Halarsenatibacteraceae</taxon>
        <taxon>Halonatronomonas</taxon>
    </lineage>
</organism>
<dbReference type="Pfam" id="PF03992">
    <property type="entry name" value="ABM"/>
    <property type="match status" value="1"/>
</dbReference>
<dbReference type="SUPFAM" id="SSF54909">
    <property type="entry name" value="Dimeric alpha+beta barrel"/>
    <property type="match status" value="1"/>
</dbReference>
<dbReference type="PANTHER" id="PTHR33336">
    <property type="entry name" value="QUINOL MONOOXYGENASE YGIN-RELATED"/>
    <property type="match status" value="1"/>
</dbReference>
<evidence type="ECO:0000313" key="3">
    <source>
        <dbReference type="Proteomes" id="UP000621436"/>
    </source>
</evidence>
<dbReference type="InterPro" id="IPR050744">
    <property type="entry name" value="AI-2_Isomerase_LsrG"/>
</dbReference>
<dbReference type="InterPro" id="IPR007138">
    <property type="entry name" value="ABM_dom"/>
</dbReference>
<evidence type="ECO:0000259" key="1">
    <source>
        <dbReference type="PROSITE" id="PS51725"/>
    </source>
</evidence>
<dbReference type="Gene3D" id="3.30.70.100">
    <property type="match status" value="1"/>
</dbReference>
<dbReference type="PROSITE" id="PS51725">
    <property type="entry name" value="ABM"/>
    <property type="match status" value="1"/>
</dbReference>
<dbReference type="RefSeq" id="WP_270452155.1">
    <property type="nucleotide sequence ID" value="NZ_JADPIE010000001.1"/>
</dbReference>
<sequence>MIKVVAKFIVQEDKIQVFKDRVVDLIEKTRQEEGNIFYELYQDANNPQILTFIEEWESQEALKEHMGTDHFQETVPELEDLLIEEMDEVEINIYKLFK</sequence>
<dbReference type="PANTHER" id="PTHR33336:SF15">
    <property type="entry name" value="ABM DOMAIN-CONTAINING PROTEIN"/>
    <property type="match status" value="1"/>
</dbReference>